<evidence type="ECO:0000313" key="2">
    <source>
        <dbReference type="Proteomes" id="UP000664417"/>
    </source>
</evidence>
<reference evidence="1" key="1">
    <citation type="submission" date="2021-03" db="EMBL/GenBank/DDBJ databases">
        <authorList>
            <person name="Wang G."/>
        </authorList>
    </citation>
    <scope>NUCLEOTIDE SEQUENCE</scope>
    <source>
        <strain evidence="1">KCTC 12899</strain>
    </source>
</reference>
<dbReference type="RefSeq" id="WP_207859459.1">
    <property type="nucleotide sequence ID" value="NZ_JAFREP010000013.1"/>
</dbReference>
<protein>
    <submittedName>
        <fullName evidence="1">Uncharacterized protein</fullName>
    </submittedName>
</protein>
<evidence type="ECO:0000313" key="1">
    <source>
        <dbReference type="EMBL" id="MBO1319552.1"/>
    </source>
</evidence>
<dbReference type="EMBL" id="JAFREP010000013">
    <property type="protein sequence ID" value="MBO1319552.1"/>
    <property type="molecule type" value="Genomic_DNA"/>
</dbReference>
<comment type="caution">
    <text evidence="1">The sequence shown here is derived from an EMBL/GenBank/DDBJ whole genome shotgun (WGS) entry which is preliminary data.</text>
</comment>
<name>A0A8J7Q2W2_9BACT</name>
<gene>
    <name evidence="1" type="ORF">J3U88_13840</name>
</gene>
<keyword evidence="2" id="KW-1185">Reference proteome</keyword>
<sequence length="1965" mass="218056">MTQFKPVDISDLVQLSSGDFGYSLPAVMIPGAPGGSYPIALSYQAGIKHGQEATWVGLGWNLHPGTVSRFVRSVPDDDFGALKVTETPLPSVYTYGVGFGYEGFNIGVNWDNHGGFGGEVGYSFSGENKRGHSSTGSPSLSFHNRNSVSGSVGISHSGSGGRNGFSINSNGGIGLTKGGNAGLSTGISISSGGDVSMNHGFLSRTKSDSVISGQVYSSSNYASVGMQGFNFGFGRSSGGRILSYSESWGSLHFEHIGESWPLNSEDPETVRRKLDLTSNATGDHLGSEEAEGFRNTYQERASHFEMDTTYQRKIRIGENEELKHISVSLDSYNQNLSGAYSFVSSDDDTRESVHANDAFLSDYTSISYDGYSVAAQGLSGLARPVKKQRGFLGFAQSSMATRVTGRDIEGEWYFHGYRNLYRLMEAGIVEWDAELNSFFKKSAWTTEETQNQDNMVMLNDPALQVDHHFFGEIGNQALQNDRLDEANIRAGDVKHKTPNIEHRSQRIRYELDEAGRIARIIVTKADGITYTFGLLVDASGLVTAGARPMNHSELRESQRVHHPTDGTDAATHREYRGDPYAYSWHLAAVTSPDFVDNEPTGHYGPEDFGEYVTFHYALTNPSYRWQTPYGEGDEQPFALIGRSAADDKFTRERGSGVKDFYHLLYAKTRTHLAVFDHNHQRLDNQFAKPPANLHAHQIVYRQGLHFNTAPSVMSGANAHPDHGRFMAHFGRSLPADQRDRAHLLVLFPPGTVAKLGAETGQPVPIQIQSVNPFLQPGNPTYGWPAGMTYLGSWNYGHYEVFQLNLGLVSIDDIHKDPRRGPFASITVTPKHTNGSVALDAVRVFRRDASTDDFFVGRRPDRLSTYDVNAFFDTDLHNKHLSKTRFHYGYDLAPGYANVLRDHATDTDQAGDAGQQANPRKAKLTLKEVSFHAAYSDLAMGNSYQFEYYTRPETSLNRGYYAKDPWGFPSQLSTQTVTRVDPNTFASQGLSQVPAQAADSLAAIITPVGTKIRIEYESDRYSWVQDRAALNRAFPHGAGQNAATPLVTWHHLTPGSIRFSENGKPLGVEHILASLAQMTWSFSGANAWPEQVAVFATGTSRTRCAKLDQNGNCDPNGAVDANRHRFVVPTRQQDTQSWSLPVAVNADEPGTGIALHPAVKDLANWIWHEMDHRSGNLIQLEIHEIPGRMVEDDQQRQYAVPMATNFQNPFDAATNTPTSLGELGGGLRVAAIHSEPSQHSQWFGERAKTTLKYTYEEPRTGVESGVIFADPPKYIHGIGGDQRIVRGEALPSLTTPGADVHYGSVTTRVVKPGQVNGATHYRLLTANEPRIIHHSFTQSVKRYDPDIVRPKFINWVLDDPETHLFRFHPRGNEPHGWEAIPMNWDKLLSFTLSAQIRNRVSHNGDLIGQVAAKTVLDSQNRPVSRTQHRYQGAYEADHPSLPVKRFYRDATGRIQEKQLSARYESDPGLNPRIQGAYLDKNFGLAIGRLDGEGYQYQVNAIFQDEIWNTYRRVATTQEVFERVGDTEQIAVRESQVLALDYSTGHESIGVQKVMSPQGGYRYLYSWQIPAHEIWDAENEQDGMKTKNMLTQPGFSMSFLSDQDLTADPETPWLAKLEGLPTQALNAQVTGWTWTSFDQGTAGRWLQSAAFQYQPNLSRSPAQVLQKLPLPNETGITWQDSYRLTGGGRWESEGQVTRFDPQGNAIETRDRLGNYHSLIYEPSSRRVIAKAVNAKHEQIFFEDFEYGSAVAGTDSYPPGHIKVAGYTLNTPPTIAPDTKTAETFMAQFDSAYTGRHAATGSLRLLLDGFVKAPERPYYLSFYCKPSGDQSLTITTSGSPVLLTLQAGRQQDGKVHVEQKPRGWLYVVIRLTNDQVDHIQLGSPSTLIDAVALYPAANDRFAEAVLNHYSYDPLYHHVESITDGYGSTVRYQFNAKGQLWRTYDTDGDLATEHLRIEHQRLSEGPPPP</sequence>
<accession>A0A8J7Q2W2</accession>
<dbReference type="Proteomes" id="UP000664417">
    <property type="component" value="Unassembled WGS sequence"/>
</dbReference>
<proteinExistence type="predicted"/>
<organism evidence="1 2">
    <name type="scientific">Acanthopleuribacter pedis</name>
    <dbReference type="NCBI Taxonomy" id="442870"/>
    <lineage>
        <taxon>Bacteria</taxon>
        <taxon>Pseudomonadati</taxon>
        <taxon>Acidobacteriota</taxon>
        <taxon>Holophagae</taxon>
        <taxon>Acanthopleuribacterales</taxon>
        <taxon>Acanthopleuribacteraceae</taxon>
        <taxon>Acanthopleuribacter</taxon>
    </lineage>
</organism>